<organism evidence="13 14">
    <name type="scientific">Lasius niger</name>
    <name type="common">Black garden ant</name>
    <dbReference type="NCBI Taxonomy" id="67767"/>
    <lineage>
        <taxon>Eukaryota</taxon>
        <taxon>Metazoa</taxon>
        <taxon>Ecdysozoa</taxon>
        <taxon>Arthropoda</taxon>
        <taxon>Hexapoda</taxon>
        <taxon>Insecta</taxon>
        <taxon>Pterygota</taxon>
        <taxon>Neoptera</taxon>
        <taxon>Endopterygota</taxon>
        <taxon>Hymenoptera</taxon>
        <taxon>Apocrita</taxon>
        <taxon>Aculeata</taxon>
        <taxon>Formicoidea</taxon>
        <taxon>Formicidae</taxon>
        <taxon>Formicinae</taxon>
        <taxon>Lasius</taxon>
        <taxon>Lasius</taxon>
    </lineage>
</organism>
<feature type="transmembrane region" description="Helical" evidence="11">
    <location>
        <begin position="565"/>
        <end position="590"/>
    </location>
</feature>
<evidence type="ECO:0000256" key="11">
    <source>
        <dbReference type="SAM" id="Phobius"/>
    </source>
</evidence>
<dbReference type="SUPFAM" id="SSF49503">
    <property type="entry name" value="Cupredoxins"/>
    <property type="match status" value="1"/>
</dbReference>
<dbReference type="CDD" id="cd11496">
    <property type="entry name" value="SLC6sbd-TauT-like"/>
    <property type="match status" value="1"/>
</dbReference>
<dbReference type="PRINTS" id="PR00176">
    <property type="entry name" value="NANEUSMPORT"/>
</dbReference>
<keyword evidence="3 9" id="KW-0813">Transport</keyword>
<feature type="binding site" evidence="8">
    <location>
        <position position="233"/>
    </location>
    <ligand>
        <name>Na(+)</name>
        <dbReference type="ChEBI" id="CHEBI:29101"/>
        <label>1</label>
    </ligand>
</feature>
<name>A0A0J7L6U7_LASNI</name>
<dbReference type="AlphaFoldDB" id="A0A0J7L6U7"/>
<dbReference type="SUPFAM" id="SSF161070">
    <property type="entry name" value="SNF-like"/>
    <property type="match status" value="1"/>
</dbReference>
<evidence type="ECO:0000256" key="5">
    <source>
        <dbReference type="ARBA" id="ARBA00022847"/>
    </source>
</evidence>
<dbReference type="GO" id="GO:0015293">
    <property type="term" value="F:symporter activity"/>
    <property type="evidence" value="ECO:0007669"/>
    <property type="project" value="UniProtKB-KW"/>
</dbReference>
<dbReference type="InterPro" id="IPR008972">
    <property type="entry name" value="Cupredoxin"/>
</dbReference>
<comment type="similarity">
    <text evidence="2 9">Belongs to the sodium:neurotransmitter symporter (SNF) (TC 2.A.22) family.</text>
</comment>
<feature type="binding site" evidence="8">
    <location>
        <position position="471"/>
    </location>
    <ligand>
        <name>Na(+)</name>
        <dbReference type="ChEBI" id="CHEBI:29101"/>
        <label>1</label>
    </ligand>
</feature>
<dbReference type="InterPro" id="IPR000175">
    <property type="entry name" value="Na/ntran_symport"/>
</dbReference>
<dbReference type="STRING" id="67767.A0A0J7L6U7"/>
<feature type="transmembrane region" description="Helical" evidence="11">
    <location>
        <begin position="522"/>
        <end position="544"/>
    </location>
</feature>
<reference evidence="13 14" key="1">
    <citation type="submission" date="2015-04" db="EMBL/GenBank/DDBJ databases">
        <title>Lasius niger genome sequencing.</title>
        <authorList>
            <person name="Konorov E.A."/>
            <person name="Nikitin M.A."/>
            <person name="Kirill M.V."/>
            <person name="Chang P."/>
        </authorList>
    </citation>
    <scope>NUCLEOTIDE SEQUENCE [LARGE SCALE GENOMIC DNA]</scope>
    <source>
        <tissue evidence="13">Whole</tissue>
    </source>
</reference>
<dbReference type="EMBL" id="LBMM01000487">
    <property type="protein sequence ID" value="KMQ98244.1"/>
    <property type="molecule type" value="Genomic_DNA"/>
</dbReference>
<evidence type="ECO:0000256" key="2">
    <source>
        <dbReference type="ARBA" id="ARBA00006459"/>
    </source>
</evidence>
<dbReference type="GO" id="GO:0005886">
    <property type="term" value="C:plasma membrane"/>
    <property type="evidence" value="ECO:0007669"/>
    <property type="project" value="TreeGrafter"/>
</dbReference>
<feature type="transmembrane region" description="Helical" evidence="11">
    <location>
        <begin position="247"/>
        <end position="266"/>
    </location>
</feature>
<evidence type="ECO:0000313" key="14">
    <source>
        <dbReference type="Proteomes" id="UP000036403"/>
    </source>
</evidence>
<feature type="binding site" evidence="8">
    <location>
        <position position="536"/>
    </location>
    <ligand>
        <name>Na(+)</name>
        <dbReference type="ChEBI" id="CHEBI:29101"/>
        <label>1</label>
    </ligand>
</feature>
<dbReference type="InterPro" id="IPR011706">
    <property type="entry name" value="Cu-oxidase_C"/>
</dbReference>
<dbReference type="Proteomes" id="UP000036403">
    <property type="component" value="Unassembled WGS sequence"/>
</dbReference>
<feature type="transmembrane region" description="Helical" evidence="11">
    <location>
        <begin position="354"/>
        <end position="373"/>
    </location>
</feature>
<evidence type="ECO:0000256" key="4">
    <source>
        <dbReference type="ARBA" id="ARBA00022692"/>
    </source>
</evidence>
<dbReference type="OrthoDB" id="6581954at2759"/>
<evidence type="ECO:0000313" key="13">
    <source>
        <dbReference type="EMBL" id="KMQ98244.1"/>
    </source>
</evidence>
<accession>A0A0J7L6U7</accession>
<dbReference type="GO" id="GO:0016491">
    <property type="term" value="F:oxidoreductase activity"/>
    <property type="evidence" value="ECO:0007669"/>
    <property type="project" value="InterPro"/>
</dbReference>
<evidence type="ECO:0000256" key="9">
    <source>
        <dbReference type="RuleBase" id="RU003732"/>
    </source>
</evidence>
<dbReference type="PROSITE" id="PS00610">
    <property type="entry name" value="NA_NEUROTRAN_SYMP_1"/>
    <property type="match status" value="1"/>
</dbReference>
<keyword evidence="4 9" id="KW-0812">Transmembrane</keyword>
<evidence type="ECO:0000256" key="1">
    <source>
        <dbReference type="ARBA" id="ARBA00004141"/>
    </source>
</evidence>
<feature type="binding site" evidence="8">
    <location>
        <position position="229"/>
    </location>
    <ligand>
        <name>Na(+)</name>
        <dbReference type="ChEBI" id="CHEBI:29101"/>
        <label>1</label>
    </ligand>
</feature>
<dbReference type="Pfam" id="PF00209">
    <property type="entry name" value="SNF"/>
    <property type="match status" value="2"/>
</dbReference>
<feature type="region of interest" description="Disordered" evidence="10">
    <location>
        <begin position="179"/>
        <end position="198"/>
    </location>
</feature>
<feature type="transmembrane region" description="Helical" evidence="11">
    <location>
        <begin position="639"/>
        <end position="660"/>
    </location>
</feature>
<keyword evidence="6 11" id="KW-1133">Transmembrane helix</keyword>
<feature type="binding site" evidence="8">
    <location>
        <position position="539"/>
    </location>
    <ligand>
        <name>Na(+)</name>
        <dbReference type="ChEBI" id="CHEBI:29101"/>
        <label>1</label>
    </ligand>
</feature>
<feature type="binding site" evidence="8">
    <location>
        <position position="540"/>
    </location>
    <ligand>
        <name>Na(+)</name>
        <dbReference type="ChEBI" id="CHEBI:29101"/>
        <label>1</label>
    </ligand>
</feature>
<sequence>MAETIDQQNIDEIGTNRLAMTTNPAEKCGGQESLCVTDIQNMRKMPRALAMPRMDVTMYLPINYKMQATELIGGLNDLVYHLHGYSFYVVGARQFGRSMSLREVKKLDERKQLLARNLDCAPTKDTVVVPKFGAVALRFKADNPGSMAEKMYYWGEEKDQVDPDQTFIEFKAKSVGTDKRREPSRNVPKMTVSSPQGKMTEIGNREEDAERGGWDNKLDFLFSCISVSVGLGNVWRFPYLCYKNGGGAFLITYGIAMLFCGIPIFFQEVAIGQYLGAGGMSLVGQLCPLLQGNWWNTADCFDANNDSRSTHGRMNCSEIISAENNTCHHTTPVEEYWDRRVLGITSGIETVGKIQWELLGCLIVGWLLVYLIIRRGLHQSGKIIWFSALFPYVVLFILLGRAVTLKGSYDGLLYYVTPRWEELRNPGPWIDGATQIFFAYSIGTGALPALGSYNKFHHNCYRDALITCVVNTLTCLLAGCVTFSILGHIALEQQTQVSEVVKSGPGLVFLTYPEVVLKLPGASLWAIIFFVMLLILGIDSEFCIVESFITGMVDYWPDTLRPHRIKFTIAICMIMFALGVPMVTNGGIYIFQLMDFYSASGMSILWVCFFQTIAISWIFGAKKFCDCVHQMMGIRLNKFWYISWVLLAPVIMLFIFVFQIVQYKPLKYGSSYEYPTWAEIVGVCLSFSSMVWIPGYALYYVIITPGSFKENIQKGLQPNIKSHAKLPKGEKSAVIPMSESSAGLITKNNSFLSQT</sequence>
<comment type="caution">
    <text evidence="13">The sequence shown here is derived from an EMBL/GenBank/DDBJ whole genome shotgun (WGS) entry which is preliminary data.</text>
</comment>
<feature type="transmembrane region" description="Helical" evidence="11">
    <location>
        <begin position="596"/>
        <end position="619"/>
    </location>
</feature>
<keyword evidence="8" id="KW-0479">Metal-binding</keyword>
<evidence type="ECO:0000256" key="3">
    <source>
        <dbReference type="ARBA" id="ARBA00022448"/>
    </source>
</evidence>
<feature type="transmembrane region" description="Helical" evidence="11">
    <location>
        <begin position="433"/>
        <end position="453"/>
    </location>
</feature>
<evidence type="ECO:0000256" key="7">
    <source>
        <dbReference type="ARBA" id="ARBA00023136"/>
    </source>
</evidence>
<dbReference type="Gene3D" id="2.60.40.420">
    <property type="entry name" value="Cupredoxins - blue copper proteins"/>
    <property type="match status" value="1"/>
</dbReference>
<dbReference type="InterPro" id="IPR037272">
    <property type="entry name" value="SNS_sf"/>
</dbReference>
<dbReference type="PANTHER" id="PTHR11616:SF254">
    <property type="entry name" value="TRANSPORTER"/>
    <property type="match status" value="1"/>
</dbReference>
<feature type="transmembrane region" description="Helical" evidence="11">
    <location>
        <begin position="680"/>
        <end position="702"/>
    </location>
</feature>
<dbReference type="GO" id="GO:0035725">
    <property type="term" value="P:sodium ion transmembrane transport"/>
    <property type="evidence" value="ECO:0007669"/>
    <property type="project" value="TreeGrafter"/>
</dbReference>
<dbReference type="GO" id="GO:0006865">
    <property type="term" value="P:amino acid transport"/>
    <property type="evidence" value="ECO:0007669"/>
    <property type="project" value="TreeGrafter"/>
</dbReference>
<dbReference type="GO" id="GO:0005507">
    <property type="term" value="F:copper ion binding"/>
    <property type="evidence" value="ECO:0007669"/>
    <property type="project" value="InterPro"/>
</dbReference>
<gene>
    <name evidence="13" type="ORF">RF55_1398</name>
</gene>
<proteinExistence type="inferred from homology"/>
<evidence type="ECO:0000259" key="12">
    <source>
        <dbReference type="Pfam" id="PF07731"/>
    </source>
</evidence>
<dbReference type="Pfam" id="PF07731">
    <property type="entry name" value="Cu-oxidase_2"/>
    <property type="match status" value="1"/>
</dbReference>
<keyword evidence="8" id="KW-0915">Sodium</keyword>
<keyword evidence="14" id="KW-1185">Reference proteome</keyword>
<feature type="domain" description="Plastocyanin-like" evidence="12">
    <location>
        <begin position="80"/>
        <end position="146"/>
    </location>
</feature>
<feature type="transmembrane region" description="Helical" evidence="11">
    <location>
        <begin position="385"/>
        <end position="404"/>
    </location>
</feature>
<comment type="subcellular location">
    <subcellularLocation>
        <location evidence="1">Membrane</location>
        <topology evidence="1">Multi-pass membrane protein</topology>
    </subcellularLocation>
</comment>
<dbReference type="PaxDb" id="67767-A0A0J7L6U7"/>
<keyword evidence="7 11" id="KW-0472">Membrane</keyword>
<dbReference type="PANTHER" id="PTHR11616">
    <property type="entry name" value="SODIUM/CHLORIDE DEPENDENT TRANSPORTER"/>
    <property type="match status" value="1"/>
</dbReference>
<protein>
    <recommendedName>
        <fullName evidence="9">Transporter</fullName>
    </recommendedName>
</protein>
<feature type="transmembrane region" description="Helical" evidence="11">
    <location>
        <begin position="465"/>
        <end position="491"/>
    </location>
</feature>
<evidence type="ECO:0000256" key="6">
    <source>
        <dbReference type="ARBA" id="ARBA00022989"/>
    </source>
</evidence>
<dbReference type="PROSITE" id="PS50267">
    <property type="entry name" value="NA_NEUROTRAN_SYMP_3"/>
    <property type="match status" value="1"/>
</dbReference>
<evidence type="ECO:0000256" key="10">
    <source>
        <dbReference type="SAM" id="MobiDB-lite"/>
    </source>
</evidence>
<keyword evidence="5 9" id="KW-0769">Symport</keyword>
<evidence type="ECO:0000256" key="8">
    <source>
        <dbReference type="PIRSR" id="PIRSR600175-1"/>
    </source>
</evidence>